<keyword evidence="14" id="KW-1133">Transmembrane helix</keyword>
<keyword evidence="3" id="KW-0309">Germination</keyword>
<feature type="domain" description="PASTA" evidence="16">
    <location>
        <begin position="359"/>
        <end position="432"/>
    </location>
</feature>
<dbReference type="SMART" id="SM00740">
    <property type="entry name" value="PASTA"/>
    <property type="match status" value="3"/>
</dbReference>
<evidence type="ECO:0000256" key="12">
    <source>
        <dbReference type="ARBA" id="ARBA00070041"/>
    </source>
</evidence>
<dbReference type="FunFam" id="3.30.200.20:FF:000035">
    <property type="entry name" value="Serine/threonine protein kinase Stk1"/>
    <property type="match status" value="1"/>
</dbReference>
<comment type="catalytic activity">
    <reaction evidence="9">
        <text>L-threonyl-[protein] + ATP = O-phospho-L-threonyl-[protein] + ADP + H(+)</text>
        <dbReference type="Rhea" id="RHEA:46608"/>
        <dbReference type="Rhea" id="RHEA-COMP:11060"/>
        <dbReference type="Rhea" id="RHEA-COMP:11605"/>
        <dbReference type="ChEBI" id="CHEBI:15378"/>
        <dbReference type="ChEBI" id="CHEBI:30013"/>
        <dbReference type="ChEBI" id="CHEBI:30616"/>
        <dbReference type="ChEBI" id="CHEBI:61977"/>
        <dbReference type="ChEBI" id="CHEBI:456216"/>
        <dbReference type="EC" id="2.7.11.1"/>
    </reaction>
</comment>
<evidence type="ECO:0000256" key="6">
    <source>
        <dbReference type="ARBA" id="ARBA00022777"/>
    </source>
</evidence>
<protein>
    <recommendedName>
        <fullName evidence="12">Serine/threonine-protein kinase PrkC</fullName>
        <ecNumber evidence="1">2.7.11.1</ecNumber>
    </recommendedName>
</protein>
<dbReference type="PROSITE" id="PS50011">
    <property type="entry name" value="PROTEIN_KINASE_DOM"/>
    <property type="match status" value="1"/>
</dbReference>
<dbReference type="InterPro" id="IPR005543">
    <property type="entry name" value="PASTA_dom"/>
</dbReference>
<evidence type="ECO:0000256" key="9">
    <source>
        <dbReference type="ARBA" id="ARBA00047899"/>
    </source>
</evidence>
<proteinExistence type="predicted"/>
<dbReference type="EMBL" id="BOQE01000001">
    <property type="protein sequence ID" value="GIM47533.1"/>
    <property type="molecule type" value="Genomic_DNA"/>
</dbReference>
<dbReference type="GO" id="GO:0004674">
    <property type="term" value="F:protein serine/threonine kinase activity"/>
    <property type="evidence" value="ECO:0007669"/>
    <property type="project" value="UniProtKB-KW"/>
</dbReference>
<feature type="transmembrane region" description="Helical" evidence="14">
    <location>
        <begin position="333"/>
        <end position="354"/>
    </location>
</feature>
<evidence type="ECO:0000256" key="2">
    <source>
        <dbReference type="ARBA" id="ARBA00022527"/>
    </source>
</evidence>
<keyword evidence="18" id="KW-1185">Reference proteome</keyword>
<dbReference type="GO" id="GO:0007165">
    <property type="term" value="P:signal transduction"/>
    <property type="evidence" value="ECO:0007669"/>
    <property type="project" value="UniProtKB-ARBA"/>
</dbReference>
<dbReference type="Gene3D" id="1.10.510.10">
    <property type="entry name" value="Transferase(Phosphotransferase) domain 1"/>
    <property type="match status" value="1"/>
</dbReference>
<dbReference type="SMART" id="SM00220">
    <property type="entry name" value="S_TKc"/>
    <property type="match status" value="1"/>
</dbReference>
<reference evidence="17" key="1">
    <citation type="journal article" date="2023" name="Int. J. Syst. Evol. Microbiol.">
        <title>Collibacillus ludicampi gen. nov., sp. nov., a new soil bacterium of the family Alicyclobacillaceae.</title>
        <authorList>
            <person name="Jojima T."/>
            <person name="Ioku Y."/>
            <person name="Fukuta Y."/>
            <person name="Shirasaka N."/>
            <person name="Matsumura Y."/>
            <person name="Mori M."/>
        </authorList>
    </citation>
    <scope>NUCLEOTIDE SEQUENCE</scope>
    <source>
        <strain evidence="17">TP075</strain>
    </source>
</reference>
<dbReference type="PANTHER" id="PTHR43289:SF34">
    <property type="entry name" value="SERINE_THREONINE-PROTEIN KINASE YBDM-RELATED"/>
    <property type="match status" value="1"/>
</dbReference>
<evidence type="ECO:0000256" key="3">
    <source>
        <dbReference type="ARBA" id="ARBA00022544"/>
    </source>
</evidence>
<dbReference type="PANTHER" id="PTHR43289">
    <property type="entry name" value="MITOGEN-ACTIVATED PROTEIN KINASE KINASE KINASE 20-RELATED"/>
    <property type="match status" value="1"/>
</dbReference>
<keyword evidence="14" id="KW-0472">Membrane</keyword>
<dbReference type="PROSITE" id="PS51178">
    <property type="entry name" value="PASTA"/>
    <property type="match status" value="3"/>
</dbReference>
<dbReference type="FunFam" id="1.10.510.10:FF:000021">
    <property type="entry name" value="Serine/threonine protein kinase"/>
    <property type="match status" value="1"/>
</dbReference>
<evidence type="ECO:0000259" key="16">
    <source>
        <dbReference type="PROSITE" id="PS51178"/>
    </source>
</evidence>
<evidence type="ECO:0000256" key="11">
    <source>
        <dbReference type="ARBA" id="ARBA00060432"/>
    </source>
</evidence>
<dbReference type="SUPFAM" id="SSF56112">
    <property type="entry name" value="Protein kinase-like (PK-like)"/>
    <property type="match status" value="1"/>
</dbReference>
<evidence type="ECO:0000256" key="10">
    <source>
        <dbReference type="ARBA" id="ARBA00048679"/>
    </source>
</evidence>
<keyword evidence="7" id="KW-0067">ATP-binding</keyword>
<evidence type="ECO:0000256" key="14">
    <source>
        <dbReference type="SAM" id="Phobius"/>
    </source>
</evidence>
<evidence type="ECO:0000256" key="7">
    <source>
        <dbReference type="ARBA" id="ARBA00022840"/>
    </source>
</evidence>
<keyword evidence="2" id="KW-0723">Serine/threonine-protein kinase</keyword>
<evidence type="ECO:0000256" key="4">
    <source>
        <dbReference type="ARBA" id="ARBA00022679"/>
    </source>
</evidence>
<dbReference type="SUPFAM" id="SSF54184">
    <property type="entry name" value="Penicillin-binding protein 2x (pbp-2x), c-terminal domain"/>
    <property type="match status" value="1"/>
</dbReference>
<comment type="catalytic activity">
    <reaction evidence="10">
        <text>L-seryl-[protein] + ATP = O-phospho-L-seryl-[protein] + ADP + H(+)</text>
        <dbReference type="Rhea" id="RHEA:17989"/>
        <dbReference type="Rhea" id="RHEA-COMP:9863"/>
        <dbReference type="Rhea" id="RHEA-COMP:11604"/>
        <dbReference type="ChEBI" id="CHEBI:15378"/>
        <dbReference type="ChEBI" id="CHEBI:29999"/>
        <dbReference type="ChEBI" id="CHEBI:30616"/>
        <dbReference type="ChEBI" id="CHEBI:83421"/>
        <dbReference type="ChEBI" id="CHEBI:456216"/>
        <dbReference type="EC" id="2.7.11.1"/>
    </reaction>
</comment>
<keyword evidence="6 17" id="KW-0418">Kinase</keyword>
<dbReference type="AlphaFoldDB" id="A0AAV4LIR7"/>
<dbReference type="Gene3D" id="3.30.10.20">
    <property type="match status" value="3"/>
</dbReference>
<evidence type="ECO:0000256" key="1">
    <source>
        <dbReference type="ARBA" id="ARBA00012513"/>
    </source>
</evidence>
<gene>
    <name evidence="17" type="primary">prkC</name>
    <name evidence="17" type="ORF">DNHGIG_30820</name>
</gene>
<dbReference type="Proteomes" id="UP001057291">
    <property type="component" value="Unassembled WGS sequence"/>
</dbReference>
<dbReference type="CDD" id="cd06577">
    <property type="entry name" value="PASTA_pknB"/>
    <property type="match status" value="3"/>
</dbReference>
<evidence type="ECO:0000313" key="18">
    <source>
        <dbReference type="Proteomes" id="UP001057291"/>
    </source>
</evidence>
<keyword evidence="14" id="KW-0812">Transmembrane</keyword>
<dbReference type="RefSeq" id="WP_282200500.1">
    <property type="nucleotide sequence ID" value="NZ_BOQE01000001.1"/>
</dbReference>
<name>A0AAV4LIR7_9BACL</name>
<dbReference type="Pfam" id="PF03793">
    <property type="entry name" value="PASTA"/>
    <property type="match status" value="3"/>
</dbReference>
<dbReference type="GO" id="GO:0005524">
    <property type="term" value="F:ATP binding"/>
    <property type="evidence" value="ECO:0007669"/>
    <property type="project" value="UniProtKB-KW"/>
</dbReference>
<dbReference type="Pfam" id="PF00069">
    <property type="entry name" value="Pkinase"/>
    <property type="match status" value="1"/>
</dbReference>
<feature type="domain" description="PASTA" evidence="16">
    <location>
        <begin position="433"/>
        <end position="503"/>
    </location>
</feature>
<dbReference type="CDD" id="cd14014">
    <property type="entry name" value="STKc_PknB_like"/>
    <property type="match status" value="1"/>
</dbReference>
<evidence type="ECO:0000256" key="8">
    <source>
        <dbReference type="ARBA" id="ARBA00022968"/>
    </source>
</evidence>
<feature type="compositionally biased region" description="Basic and acidic residues" evidence="13">
    <location>
        <begin position="301"/>
        <end position="312"/>
    </location>
</feature>
<dbReference type="InterPro" id="IPR011009">
    <property type="entry name" value="Kinase-like_dom_sf"/>
</dbReference>
<comment type="caution">
    <text evidence="17">The sequence shown here is derived from an EMBL/GenBank/DDBJ whole genome shotgun (WGS) entry which is preliminary data.</text>
</comment>
<evidence type="ECO:0000256" key="5">
    <source>
        <dbReference type="ARBA" id="ARBA00022741"/>
    </source>
</evidence>
<evidence type="ECO:0000256" key="13">
    <source>
        <dbReference type="SAM" id="MobiDB-lite"/>
    </source>
</evidence>
<dbReference type="GO" id="GO:0071224">
    <property type="term" value="P:cellular response to peptidoglycan"/>
    <property type="evidence" value="ECO:0007669"/>
    <property type="project" value="UniProtKB-ARBA"/>
</dbReference>
<evidence type="ECO:0000259" key="15">
    <source>
        <dbReference type="PROSITE" id="PS50011"/>
    </source>
</evidence>
<keyword evidence="4" id="KW-0808">Transferase</keyword>
<feature type="region of interest" description="Disordered" evidence="13">
    <location>
        <begin position="297"/>
        <end position="319"/>
    </location>
</feature>
<feature type="domain" description="PASTA" evidence="16">
    <location>
        <begin position="504"/>
        <end position="570"/>
    </location>
</feature>
<keyword evidence="8" id="KW-0735">Signal-anchor</keyword>
<dbReference type="PROSITE" id="PS00108">
    <property type="entry name" value="PROTEIN_KINASE_ST"/>
    <property type="match status" value="1"/>
</dbReference>
<dbReference type="Gene3D" id="3.30.200.20">
    <property type="entry name" value="Phosphorylase Kinase, domain 1"/>
    <property type="match status" value="1"/>
</dbReference>
<organism evidence="17 18">
    <name type="scientific">Collibacillus ludicampi</name>
    <dbReference type="NCBI Taxonomy" id="2771369"/>
    <lineage>
        <taxon>Bacteria</taxon>
        <taxon>Bacillati</taxon>
        <taxon>Bacillota</taxon>
        <taxon>Bacilli</taxon>
        <taxon>Bacillales</taxon>
        <taxon>Alicyclobacillaceae</taxon>
        <taxon>Collibacillus</taxon>
    </lineage>
</organism>
<comment type="subcellular location">
    <subcellularLocation>
        <location evidence="11">Spore membrane</location>
        <topology evidence="11">Single-pass type II membrane protein</topology>
    </subcellularLocation>
</comment>
<dbReference type="NCBIfam" id="NF033483">
    <property type="entry name" value="PknB_PASTA_kin"/>
    <property type="match status" value="1"/>
</dbReference>
<accession>A0AAV4LIR7</accession>
<dbReference type="InterPro" id="IPR000719">
    <property type="entry name" value="Prot_kinase_dom"/>
</dbReference>
<dbReference type="EC" id="2.7.11.1" evidence="1"/>
<sequence>MIGRILGNRYEIMERIGGGGMAIVYRALDMLLNRSVSIKVLRSQFVSDEDFVRRFRREAQAAASLSHPNIVNIYDVGTEGEIYYIVMEYVDGKTLKEIIQERGPLPIEEAIDIAKQICNALHHAHENNIVHRDIKPHNVLISKEGRVKVTDFGIARAITSNTMTHTGSVLGSVHYFSPEQARGGITDVKSDIYSLGVVLYEMVTGELPFSGESPITVALKHLQDYFVEPRQLNPEIPQSVENIILKALAKDPHVRYPSTREMYHDLENALIRPDVPKFVPPVQTVEQKTIQIPAIGLQQASRDDQREEKASMERTQGSVQQKENRRKKWWKPFVWIFSVLLILILGLSAGYYLMFAYNRPPDVQVPRVIGMTYDEAVQQLVDTGFKQENIKRVDEYPVDSADQQPEGHVFKQDPEPSTKVKSDRIITLYVSKGQQSITMPNLAQLSLDYAKRSLKDAKLKDSDYQIIETYNNSVDKGKVFAQEPDPGTTIVPGKTPVKIYVSKGPEMVTVPNVIGKNVNDATNRLVQAGLSVSGIDKEQSNEPADTVIRMSPQAGTQVAKGEQIRLVISQGPPATPAQGQKTASYDVKVTVDENKPPVEIRVTKSDATGDDVEVFKDTLKTSRTIPVTLTLQPGKDGVIRVYQDGVLKDEKKIPYNTQQ</sequence>
<dbReference type="InterPro" id="IPR008271">
    <property type="entry name" value="Ser/Thr_kinase_AS"/>
</dbReference>
<evidence type="ECO:0000313" key="17">
    <source>
        <dbReference type="EMBL" id="GIM47533.1"/>
    </source>
</evidence>
<feature type="domain" description="Protein kinase" evidence="15">
    <location>
        <begin position="10"/>
        <end position="267"/>
    </location>
</feature>
<keyword evidence="5" id="KW-0547">Nucleotide-binding</keyword>
<dbReference type="GO" id="GO:0009847">
    <property type="term" value="P:spore germination"/>
    <property type="evidence" value="ECO:0007669"/>
    <property type="project" value="UniProtKB-ARBA"/>
</dbReference>